<dbReference type="GO" id="GO:0044550">
    <property type="term" value="P:secondary metabolite biosynthetic process"/>
    <property type="evidence" value="ECO:0007669"/>
    <property type="project" value="TreeGrafter"/>
</dbReference>
<accession>A0A0L0HEH5</accession>
<dbReference type="Proteomes" id="UP000053201">
    <property type="component" value="Unassembled WGS sequence"/>
</dbReference>
<dbReference type="SUPFAM" id="SSF52777">
    <property type="entry name" value="CoA-dependent acyltransferases"/>
    <property type="match status" value="1"/>
</dbReference>
<feature type="non-terminal residue" evidence="3">
    <location>
        <position position="1"/>
    </location>
</feature>
<dbReference type="Pfam" id="PF00668">
    <property type="entry name" value="Condensation"/>
    <property type="match status" value="1"/>
</dbReference>
<dbReference type="GO" id="GO:0005737">
    <property type="term" value="C:cytoplasm"/>
    <property type="evidence" value="ECO:0007669"/>
    <property type="project" value="TreeGrafter"/>
</dbReference>
<dbReference type="GO" id="GO:0043041">
    <property type="term" value="P:amino acid activation for nonribosomal peptide biosynthetic process"/>
    <property type="evidence" value="ECO:0007669"/>
    <property type="project" value="TreeGrafter"/>
</dbReference>
<evidence type="ECO:0000256" key="1">
    <source>
        <dbReference type="SAM" id="MobiDB-lite"/>
    </source>
</evidence>
<gene>
    <name evidence="3" type="ORF">SPPG_09231</name>
</gene>
<dbReference type="InParanoid" id="A0A0L0HEH5"/>
<dbReference type="GeneID" id="27692356"/>
<evidence type="ECO:0000313" key="3">
    <source>
        <dbReference type="EMBL" id="KNC99502.1"/>
    </source>
</evidence>
<protein>
    <recommendedName>
        <fullName evidence="2">Condensation domain-containing protein</fullName>
    </recommendedName>
</protein>
<feature type="region of interest" description="Disordered" evidence="1">
    <location>
        <begin position="298"/>
        <end position="339"/>
    </location>
</feature>
<dbReference type="STRING" id="645134.A0A0L0HEH5"/>
<feature type="compositionally biased region" description="Low complexity" evidence="1">
    <location>
        <begin position="315"/>
        <end position="324"/>
    </location>
</feature>
<feature type="domain" description="Condensation" evidence="2">
    <location>
        <begin position="38"/>
        <end position="194"/>
    </location>
</feature>
<dbReference type="OrthoDB" id="416786at2759"/>
<name>A0A0L0HEH5_SPIPD</name>
<reference evidence="3 4" key="1">
    <citation type="submission" date="2009-08" db="EMBL/GenBank/DDBJ databases">
        <title>The Genome Sequence of Spizellomyces punctatus strain DAOM BR117.</title>
        <authorList>
            <consortium name="The Broad Institute Genome Sequencing Platform"/>
            <person name="Russ C."/>
            <person name="Cuomo C."/>
            <person name="Shea T."/>
            <person name="Young S.K."/>
            <person name="Zeng Q."/>
            <person name="Koehrsen M."/>
            <person name="Haas B."/>
            <person name="Borodovsky M."/>
            <person name="Guigo R."/>
            <person name="Alvarado L."/>
            <person name="Berlin A."/>
            <person name="Bochicchio J."/>
            <person name="Borenstein D."/>
            <person name="Chapman S."/>
            <person name="Chen Z."/>
            <person name="Engels R."/>
            <person name="Freedman E."/>
            <person name="Gellesch M."/>
            <person name="Goldberg J."/>
            <person name="Griggs A."/>
            <person name="Gujja S."/>
            <person name="Heiman D."/>
            <person name="Hepburn T."/>
            <person name="Howarth C."/>
            <person name="Jen D."/>
            <person name="Larson L."/>
            <person name="Lewis B."/>
            <person name="Mehta T."/>
            <person name="Park D."/>
            <person name="Pearson M."/>
            <person name="Roberts A."/>
            <person name="Saif S."/>
            <person name="Shenoy N."/>
            <person name="Sisk P."/>
            <person name="Stolte C."/>
            <person name="Sykes S."/>
            <person name="Thomson T."/>
            <person name="Walk T."/>
            <person name="White J."/>
            <person name="Yandava C."/>
            <person name="Burger G."/>
            <person name="Gray M.W."/>
            <person name="Holland P.W.H."/>
            <person name="King N."/>
            <person name="Lang F.B.F."/>
            <person name="Roger A.J."/>
            <person name="Ruiz-Trillo I."/>
            <person name="Lander E."/>
            <person name="Nusbaum C."/>
        </authorList>
    </citation>
    <scope>NUCLEOTIDE SEQUENCE [LARGE SCALE GENOMIC DNA]</scope>
    <source>
        <strain evidence="3 4">DAOM BR117</strain>
    </source>
</reference>
<dbReference type="PANTHER" id="PTHR45527">
    <property type="entry name" value="NONRIBOSOMAL PEPTIDE SYNTHETASE"/>
    <property type="match status" value="1"/>
</dbReference>
<keyword evidence="4" id="KW-1185">Reference proteome</keyword>
<dbReference type="RefSeq" id="XP_016607542.1">
    <property type="nucleotide sequence ID" value="XM_016757388.1"/>
</dbReference>
<dbReference type="GO" id="GO:0003824">
    <property type="term" value="F:catalytic activity"/>
    <property type="evidence" value="ECO:0007669"/>
    <property type="project" value="InterPro"/>
</dbReference>
<dbReference type="EMBL" id="KQ257457">
    <property type="protein sequence ID" value="KNC99502.1"/>
    <property type="molecule type" value="Genomic_DNA"/>
</dbReference>
<organism evidence="3 4">
    <name type="scientific">Spizellomyces punctatus (strain DAOM BR117)</name>
    <dbReference type="NCBI Taxonomy" id="645134"/>
    <lineage>
        <taxon>Eukaryota</taxon>
        <taxon>Fungi</taxon>
        <taxon>Fungi incertae sedis</taxon>
        <taxon>Chytridiomycota</taxon>
        <taxon>Chytridiomycota incertae sedis</taxon>
        <taxon>Chytridiomycetes</taxon>
        <taxon>Spizellomycetales</taxon>
        <taxon>Spizellomycetaceae</taxon>
        <taxon>Spizellomyces</taxon>
    </lineage>
</organism>
<evidence type="ECO:0000313" key="4">
    <source>
        <dbReference type="Proteomes" id="UP000053201"/>
    </source>
</evidence>
<dbReference type="PANTHER" id="PTHR45527:SF1">
    <property type="entry name" value="FATTY ACID SYNTHASE"/>
    <property type="match status" value="1"/>
</dbReference>
<dbReference type="AlphaFoldDB" id="A0A0L0HEH5"/>
<sequence length="339" mass="37634">MQQVGASVVVEASARVDAPVDGPANEAVPSPKAFVEYVYNQDKTDLETYWKRLLKDSQPTLVTPRNRTWFRTRHQTRLVVRNALVHVTDYEAVCKRHGITLHALFLAAWSHLASKMTGVRDPVFGLYHSGRTVPVDGINVMVAPCFNIVPFKTRDAGRDLMEVAREIQDELVRMSGMAQVEMREVLEWVPSAKSNTVVNYLKFPAEQKGGDEEKVFNAIEVNASSLDHIPSATFQQTTPVSDLVHCHRVEIDLEIAERGDNVDVGIFCRSSVLSERQARAVVSELCLLVSSVSNVPGVQRASAERAPGRASAESGNAMHNGMNGKKNKKRKQWDICTVQ</sequence>
<dbReference type="Gene3D" id="3.30.559.30">
    <property type="entry name" value="Nonribosomal peptide synthetase, condensation domain"/>
    <property type="match status" value="1"/>
</dbReference>
<dbReference type="eggNOG" id="KOG1178">
    <property type="taxonomic scope" value="Eukaryota"/>
</dbReference>
<dbReference type="InterPro" id="IPR001242">
    <property type="entry name" value="Condensation_dom"/>
</dbReference>
<dbReference type="GO" id="GO:0031177">
    <property type="term" value="F:phosphopantetheine binding"/>
    <property type="evidence" value="ECO:0007669"/>
    <property type="project" value="TreeGrafter"/>
</dbReference>
<dbReference type="VEuPathDB" id="FungiDB:SPPG_09231"/>
<evidence type="ECO:0000259" key="2">
    <source>
        <dbReference type="Pfam" id="PF00668"/>
    </source>
</evidence>
<proteinExistence type="predicted"/>